<feature type="region of interest" description="Disordered" evidence="1">
    <location>
        <begin position="66"/>
        <end position="176"/>
    </location>
</feature>
<dbReference type="GeneID" id="20346028"/>
<dbReference type="VEuPathDB" id="FungiDB:GGTG_05570"/>
<name>J3NWA5_GAET3</name>
<accession>J3NWA5</accession>
<reference evidence="3" key="4">
    <citation type="journal article" date="2015" name="G3 (Bethesda)">
        <title>Genome sequences of three phytopathogenic species of the Magnaporthaceae family of fungi.</title>
        <authorList>
            <person name="Okagaki L.H."/>
            <person name="Nunes C.C."/>
            <person name="Sailsbery J."/>
            <person name="Clay B."/>
            <person name="Brown D."/>
            <person name="John T."/>
            <person name="Oh Y."/>
            <person name="Young N."/>
            <person name="Fitzgerald M."/>
            <person name="Haas B.J."/>
            <person name="Zeng Q."/>
            <person name="Young S."/>
            <person name="Adiconis X."/>
            <person name="Fan L."/>
            <person name="Levin J.Z."/>
            <person name="Mitchell T.K."/>
            <person name="Okubara P.A."/>
            <person name="Farman M.L."/>
            <person name="Kohn L.M."/>
            <person name="Birren B."/>
            <person name="Ma L.-J."/>
            <person name="Dean R.A."/>
        </authorList>
    </citation>
    <scope>NUCLEOTIDE SEQUENCE</scope>
    <source>
        <strain evidence="3">R3-111a-1</strain>
    </source>
</reference>
<evidence type="ECO:0000256" key="1">
    <source>
        <dbReference type="SAM" id="MobiDB-lite"/>
    </source>
</evidence>
<feature type="compositionally biased region" description="Low complexity" evidence="1">
    <location>
        <begin position="37"/>
        <end position="46"/>
    </location>
</feature>
<reference evidence="2" key="2">
    <citation type="submission" date="2010-07" db="EMBL/GenBank/DDBJ databases">
        <authorList>
            <consortium name="The Broad Institute Genome Sequencing Platform"/>
            <consortium name="Broad Institute Genome Sequencing Center for Infectious Disease"/>
            <person name="Ma L.-J."/>
            <person name="Dead R."/>
            <person name="Young S."/>
            <person name="Zeng Q."/>
            <person name="Koehrsen M."/>
            <person name="Alvarado L."/>
            <person name="Berlin A."/>
            <person name="Chapman S.B."/>
            <person name="Chen Z."/>
            <person name="Freedman E."/>
            <person name="Gellesch M."/>
            <person name="Goldberg J."/>
            <person name="Griggs A."/>
            <person name="Gujja S."/>
            <person name="Heilman E.R."/>
            <person name="Heiman D."/>
            <person name="Hepburn T."/>
            <person name="Howarth C."/>
            <person name="Jen D."/>
            <person name="Larson L."/>
            <person name="Mehta T."/>
            <person name="Neiman D."/>
            <person name="Pearson M."/>
            <person name="Roberts A."/>
            <person name="Saif S."/>
            <person name="Shea T."/>
            <person name="Shenoy N."/>
            <person name="Sisk P."/>
            <person name="Stolte C."/>
            <person name="Sykes S."/>
            <person name="Walk T."/>
            <person name="White J."/>
            <person name="Yandava C."/>
            <person name="Haas B."/>
            <person name="Nusbaum C."/>
            <person name="Birren B."/>
        </authorList>
    </citation>
    <scope>NUCLEOTIDE SEQUENCE</scope>
    <source>
        <strain evidence="2">R3-111a-1</strain>
    </source>
</reference>
<reference evidence="4" key="1">
    <citation type="submission" date="2010-07" db="EMBL/GenBank/DDBJ databases">
        <title>The genome sequence of Gaeumannomyces graminis var. tritici strain R3-111a-1.</title>
        <authorList>
            <consortium name="The Broad Institute Genome Sequencing Platform"/>
            <person name="Ma L.-J."/>
            <person name="Dead R."/>
            <person name="Young S."/>
            <person name="Zeng Q."/>
            <person name="Koehrsen M."/>
            <person name="Alvarado L."/>
            <person name="Berlin A."/>
            <person name="Chapman S.B."/>
            <person name="Chen Z."/>
            <person name="Freedman E."/>
            <person name="Gellesch M."/>
            <person name="Goldberg J."/>
            <person name="Griggs A."/>
            <person name="Gujja S."/>
            <person name="Heilman E.R."/>
            <person name="Heiman D."/>
            <person name="Hepburn T."/>
            <person name="Howarth C."/>
            <person name="Jen D."/>
            <person name="Larson L."/>
            <person name="Mehta T."/>
            <person name="Neiman D."/>
            <person name="Pearson M."/>
            <person name="Roberts A."/>
            <person name="Saif S."/>
            <person name="Shea T."/>
            <person name="Shenoy N."/>
            <person name="Sisk P."/>
            <person name="Stolte C."/>
            <person name="Sykes S."/>
            <person name="Walk T."/>
            <person name="White J."/>
            <person name="Yandava C."/>
            <person name="Haas B."/>
            <person name="Nusbaum C."/>
            <person name="Birren B."/>
        </authorList>
    </citation>
    <scope>NUCLEOTIDE SEQUENCE [LARGE SCALE GENOMIC DNA]</scope>
    <source>
        <strain evidence="4">R3-111a-1</strain>
    </source>
</reference>
<proteinExistence type="predicted"/>
<sequence>MCPRSCRRRQQMASRPFGPRCHRKRRHDAILDAEPSQQQQQQQQQQAFSPVYTGLVSRLVTAATAATPAVSPASRTVSEQHHSLGPPPAYTPSSGGILTPPTPYGKDDRGPGSSLGGSNYHQYADSDDKKWLAAQEERQGEDGIPPKRKSALSHFAHLFSSSTGDRKGDMGKNATV</sequence>
<reference evidence="2" key="3">
    <citation type="submission" date="2010-09" db="EMBL/GenBank/DDBJ databases">
        <title>Annotation of Gaeumannomyces graminis var. tritici R3-111a-1.</title>
        <authorList>
            <consortium name="The Broad Institute Genome Sequencing Platform"/>
            <person name="Ma L.-J."/>
            <person name="Dead R."/>
            <person name="Young S.K."/>
            <person name="Zeng Q."/>
            <person name="Gargeya S."/>
            <person name="Fitzgerald M."/>
            <person name="Haas B."/>
            <person name="Abouelleil A."/>
            <person name="Alvarado L."/>
            <person name="Arachchi H.M."/>
            <person name="Berlin A."/>
            <person name="Brown A."/>
            <person name="Chapman S.B."/>
            <person name="Chen Z."/>
            <person name="Dunbar C."/>
            <person name="Freedman E."/>
            <person name="Gearin G."/>
            <person name="Gellesch M."/>
            <person name="Goldberg J."/>
            <person name="Griggs A."/>
            <person name="Gujja S."/>
            <person name="Heiman D."/>
            <person name="Howarth C."/>
            <person name="Larson L."/>
            <person name="Lui A."/>
            <person name="MacDonald P.J.P."/>
            <person name="Mehta T."/>
            <person name="Montmayeur A."/>
            <person name="Murphy C."/>
            <person name="Neiman D."/>
            <person name="Pearson M."/>
            <person name="Priest M."/>
            <person name="Roberts A."/>
            <person name="Saif S."/>
            <person name="Shea T."/>
            <person name="Shenoy N."/>
            <person name="Sisk P."/>
            <person name="Stolte C."/>
            <person name="Sykes S."/>
            <person name="Yandava C."/>
            <person name="Wortman J."/>
            <person name="Nusbaum C."/>
            <person name="Birren B."/>
        </authorList>
    </citation>
    <scope>NUCLEOTIDE SEQUENCE</scope>
    <source>
        <strain evidence="2">R3-111a-1</strain>
    </source>
</reference>
<gene>
    <name evidence="3" type="primary">20346028</name>
    <name evidence="2" type="ORF">GGTG_05570</name>
</gene>
<organism evidence="2">
    <name type="scientific">Gaeumannomyces tritici (strain R3-111a-1)</name>
    <name type="common">Wheat and barley take-all root rot fungus</name>
    <name type="synonym">Gaeumannomyces graminis var. tritici</name>
    <dbReference type="NCBI Taxonomy" id="644352"/>
    <lineage>
        <taxon>Eukaryota</taxon>
        <taxon>Fungi</taxon>
        <taxon>Dikarya</taxon>
        <taxon>Ascomycota</taxon>
        <taxon>Pezizomycotina</taxon>
        <taxon>Sordariomycetes</taxon>
        <taxon>Sordariomycetidae</taxon>
        <taxon>Magnaporthales</taxon>
        <taxon>Magnaporthaceae</taxon>
        <taxon>Gaeumannomyces</taxon>
    </lineage>
</organism>
<dbReference type="HOGENOM" id="CLU_1532910_0_0_1"/>
<dbReference type="Proteomes" id="UP000006039">
    <property type="component" value="Unassembled WGS sequence"/>
</dbReference>
<feature type="compositionally biased region" description="Basic residues" evidence="1">
    <location>
        <begin position="1"/>
        <end position="10"/>
    </location>
</feature>
<evidence type="ECO:0000313" key="2">
    <source>
        <dbReference type="EMBL" id="EJT75637.1"/>
    </source>
</evidence>
<dbReference type="eggNOG" id="ENOG502RN7D">
    <property type="taxonomic scope" value="Eukaryota"/>
</dbReference>
<protein>
    <submittedName>
        <fullName evidence="2 3">Uncharacterized protein</fullName>
    </submittedName>
</protein>
<keyword evidence="4" id="KW-1185">Reference proteome</keyword>
<evidence type="ECO:0000313" key="4">
    <source>
        <dbReference type="Proteomes" id="UP000006039"/>
    </source>
</evidence>
<feature type="region of interest" description="Disordered" evidence="1">
    <location>
        <begin position="1"/>
        <end position="48"/>
    </location>
</feature>
<dbReference type="RefSeq" id="XP_009221637.1">
    <property type="nucleotide sequence ID" value="XM_009223373.1"/>
</dbReference>
<feature type="compositionally biased region" description="Basic and acidic residues" evidence="1">
    <location>
        <begin position="124"/>
        <end position="145"/>
    </location>
</feature>
<evidence type="ECO:0000313" key="3">
    <source>
        <dbReference type="EnsemblFungi" id="EJT75637"/>
    </source>
</evidence>
<dbReference type="AlphaFoldDB" id="J3NWA5"/>
<dbReference type="EMBL" id="GL385397">
    <property type="protein sequence ID" value="EJT75637.1"/>
    <property type="molecule type" value="Genomic_DNA"/>
</dbReference>
<dbReference type="OrthoDB" id="10514019at2759"/>
<dbReference type="EnsemblFungi" id="EJT75637">
    <property type="protein sequence ID" value="EJT75637"/>
    <property type="gene ID" value="GGTG_05570"/>
</dbReference>
<reference evidence="3" key="5">
    <citation type="submission" date="2018-04" db="UniProtKB">
        <authorList>
            <consortium name="EnsemblFungi"/>
        </authorList>
    </citation>
    <scope>IDENTIFICATION</scope>
    <source>
        <strain evidence="3">R3-111a-1</strain>
    </source>
</reference>